<dbReference type="Gene3D" id="3.30.70.1560">
    <property type="entry name" value="Alpha-L RNA-binding motif"/>
    <property type="match status" value="1"/>
</dbReference>
<evidence type="ECO:0000259" key="4">
    <source>
        <dbReference type="SMART" id="SM00363"/>
    </source>
</evidence>
<evidence type="ECO:0000313" key="5">
    <source>
        <dbReference type="EMBL" id="AWB09586.1"/>
    </source>
</evidence>
<dbReference type="InterPro" id="IPR018496">
    <property type="entry name" value="PsdUridine_synth_RsuA/RluB_CS"/>
</dbReference>
<dbReference type="KEGG" id="taci:TDSAC_0199"/>
<keyword evidence="2" id="KW-0413">Isomerase</keyword>
<dbReference type="InterPro" id="IPR020103">
    <property type="entry name" value="PsdUridine_synth_cat_dom_sf"/>
</dbReference>
<dbReference type="EMBL" id="CP020921">
    <property type="protein sequence ID" value="AWB09586.1"/>
    <property type="molecule type" value="Genomic_DNA"/>
</dbReference>
<dbReference type="Pfam" id="PF01479">
    <property type="entry name" value="S4"/>
    <property type="match status" value="1"/>
</dbReference>
<sequence length="254" mass="29104">MVIKNYMRINKFLSFSGLTSRRKAETLVLSGKVEVNDKVISDLSYKVDLNKDVIKVDGKLVEIKKRRHYLLFYKPRWVLTALGKDPGGLKTLDGYLKGLKLRLFPAGRLDFDSEGLLLLTDDGEFAHKIHHPSFKVIKKYQVLVNPVFDMVDKERVLSGCVLMGKFVKPDNFKILKNLSDASWLEIAFHEGMKHLIKEYLKKMGYSVKRLIRVGIGDFKLTGIPGSYRWLSEEEVSNFKKKYFGDTAGDSDGEY</sequence>
<keyword evidence="6" id="KW-1185">Reference proteome</keyword>
<dbReference type="InterPro" id="IPR050343">
    <property type="entry name" value="RsuA_PseudoU_synthase"/>
</dbReference>
<dbReference type="InterPro" id="IPR002942">
    <property type="entry name" value="S4_RNA-bd"/>
</dbReference>
<dbReference type="FunFam" id="3.10.290.10:FF:000003">
    <property type="entry name" value="Pseudouridine synthase"/>
    <property type="match status" value="1"/>
</dbReference>
<dbReference type="CDD" id="cd00165">
    <property type="entry name" value="S4"/>
    <property type="match status" value="1"/>
</dbReference>
<dbReference type="PROSITE" id="PS50889">
    <property type="entry name" value="S4"/>
    <property type="match status" value="1"/>
</dbReference>
<dbReference type="InterPro" id="IPR006145">
    <property type="entry name" value="PsdUridine_synth_RsuA/RluA"/>
</dbReference>
<dbReference type="InterPro" id="IPR036986">
    <property type="entry name" value="S4_RNA-bd_sf"/>
</dbReference>
<dbReference type="PANTHER" id="PTHR47683">
    <property type="entry name" value="PSEUDOURIDINE SYNTHASE FAMILY PROTEIN-RELATED"/>
    <property type="match status" value="1"/>
</dbReference>
<reference evidence="5 6" key="1">
    <citation type="submission" date="2017-04" db="EMBL/GenBank/DDBJ databases">
        <title>Genomic insights into metabolism of Thermodesulfobium acidiphilum.</title>
        <authorList>
            <person name="Toshchakov S.V."/>
            <person name="Frolov E.N."/>
            <person name="Kublanov I.V."/>
            <person name="Samarov N.I."/>
            <person name="Novikov A."/>
            <person name="Lebedinsky A.V."/>
            <person name="Bonch-Osmolovskaya E.A."/>
            <person name="Chernyh N.A."/>
        </authorList>
    </citation>
    <scope>NUCLEOTIDE SEQUENCE [LARGE SCALE GENOMIC DNA]</scope>
    <source>
        <strain evidence="5 6">3127-1</strain>
    </source>
</reference>
<dbReference type="InterPro" id="IPR042092">
    <property type="entry name" value="PsdUridine_s_RsuA/RluB/E/F_cat"/>
</dbReference>
<keyword evidence="3" id="KW-0694">RNA-binding</keyword>
<dbReference type="GO" id="GO:0120159">
    <property type="term" value="F:rRNA pseudouridine synthase activity"/>
    <property type="evidence" value="ECO:0007669"/>
    <property type="project" value="UniProtKB-ARBA"/>
</dbReference>
<dbReference type="SMART" id="SM00363">
    <property type="entry name" value="S4"/>
    <property type="match status" value="1"/>
</dbReference>
<dbReference type="AlphaFoldDB" id="A0A2R4VYR8"/>
<dbReference type="Gene3D" id="3.10.290.10">
    <property type="entry name" value="RNA-binding S4 domain"/>
    <property type="match status" value="1"/>
</dbReference>
<organism evidence="5 6">
    <name type="scientific">Thermodesulfobium acidiphilum</name>
    <dbReference type="NCBI Taxonomy" id="1794699"/>
    <lineage>
        <taxon>Bacteria</taxon>
        <taxon>Pseudomonadati</taxon>
        <taxon>Thermodesulfobiota</taxon>
        <taxon>Thermodesulfobiia</taxon>
        <taxon>Thermodesulfobiales</taxon>
        <taxon>Thermodesulfobiaceae</taxon>
        <taxon>Thermodesulfobium</taxon>
    </lineage>
</organism>
<accession>A0A2R4VYR8</accession>
<evidence type="ECO:0000256" key="2">
    <source>
        <dbReference type="ARBA" id="ARBA00023235"/>
    </source>
</evidence>
<protein>
    <submittedName>
        <fullName evidence="5">23S rRNA pseudouridine synthase</fullName>
    </submittedName>
</protein>
<name>A0A2R4VYR8_THEAF</name>
<feature type="domain" description="RNA-binding S4" evidence="4">
    <location>
        <begin position="7"/>
        <end position="68"/>
    </location>
</feature>
<dbReference type="SUPFAM" id="SSF55120">
    <property type="entry name" value="Pseudouridine synthase"/>
    <property type="match status" value="1"/>
</dbReference>
<evidence type="ECO:0000256" key="3">
    <source>
        <dbReference type="PROSITE-ProRule" id="PRU00182"/>
    </source>
</evidence>
<evidence type="ECO:0000256" key="1">
    <source>
        <dbReference type="ARBA" id="ARBA00008348"/>
    </source>
</evidence>
<gene>
    <name evidence="5" type="ORF">TDSAC_0199</name>
</gene>
<dbReference type="SUPFAM" id="SSF55174">
    <property type="entry name" value="Alpha-L RNA-binding motif"/>
    <property type="match status" value="1"/>
</dbReference>
<dbReference type="GO" id="GO:0003723">
    <property type="term" value="F:RNA binding"/>
    <property type="evidence" value="ECO:0007669"/>
    <property type="project" value="UniProtKB-KW"/>
</dbReference>
<dbReference type="Gene3D" id="3.30.70.580">
    <property type="entry name" value="Pseudouridine synthase I, catalytic domain, N-terminal subdomain"/>
    <property type="match status" value="1"/>
</dbReference>
<dbReference type="Pfam" id="PF00849">
    <property type="entry name" value="PseudoU_synth_2"/>
    <property type="match status" value="1"/>
</dbReference>
<dbReference type="InterPro" id="IPR020094">
    <property type="entry name" value="TruA/RsuA/RluB/E/F_N"/>
</dbReference>
<evidence type="ECO:0000313" key="6">
    <source>
        <dbReference type="Proteomes" id="UP000244792"/>
    </source>
</evidence>
<comment type="similarity">
    <text evidence="1">Belongs to the pseudouridine synthase RsuA family.</text>
</comment>
<dbReference type="PANTHER" id="PTHR47683:SF2">
    <property type="entry name" value="RNA-BINDING S4 DOMAIN-CONTAINING PROTEIN"/>
    <property type="match status" value="1"/>
</dbReference>
<dbReference type="PROSITE" id="PS01149">
    <property type="entry name" value="PSI_RSU"/>
    <property type="match status" value="1"/>
</dbReference>
<dbReference type="Proteomes" id="UP000244792">
    <property type="component" value="Chromosome"/>
</dbReference>
<proteinExistence type="inferred from homology"/>
<dbReference type="GO" id="GO:0000455">
    <property type="term" value="P:enzyme-directed rRNA pseudouridine synthesis"/>
    <property type="evidence" value="ECO:0007669"/>
    <property type="project" value="UniProtKB-ARBA"/>
</dbReference>
<dbReference type="CDD" id="cd02870">
    <property type="entry name" value="PseudoU_synth_RsuA_like"/>
    <property type="match status" value="1"/>
</dbReference>